<dbReference type="CDD" id="cd09281">
    <property type="entry name" value="UPF0066"/>
    <property type="match status" value="1"/>
</dbReference>
<keyword evidence="4" id="KW-0489">Methyltransferase</keyword>
<dbReference type="PANTHER" id="PTHR12818:SF0">
    <property type="entry name" value="TRNA (ADENINE(37)-N6)-METHYLTRANSFERASE"/>
    <property type="match status" value="1"/>
</dbReference>
<evidence type="ECO:0000259" key="3">
    <source>
        <dbReference type="PROSITE" id="PS51668"/>
    </source>
</evidence>
<dbReference type="NCBIfam" id="TIGR00104">
    <property type="entry name" value="tRNA_TsaA"/>
    <property type="match status" value="1"/>
</dbReference>
<dbReference type="Gene3D" id="2.40.30.70">
    <property type="entry name" value="YaeB-like"/>
    <property type="match status" value="1"/>
</dbReference>
<dbReference type="SUPFAM" id="SSF118196">
    <property type="entry name" value="YaeB-like"/>
    <property type="match status" value="1"/>
</dbReference>
<dbReference type="InterPro" id="IPR036414">
    <property type="entry name" value="YaeB_N_sf"/>
</dbReference>
<keyword evidence="1" id="KW-0949">S-adenosyl-L-methionine</keyword>
<protein>
    <submittedName>
        <fullName evidence="4">tRNA (N6-threonylcarbamoyladenosine(37)-N6)-methyltransferase TrmO</fullName>
    </submittedName>
</protein>
<dbReference type="Pfam" id="PF01980">
    <property type="entry name" value="TrmO_N"/>
    <property type="match status" value="1"/>
</dbReference>
<dbReference type="AlphaFoldDB" id="A0A3R7YJV2"/>
<dbReference type="Proteomes" id="UP000284763">
    <property type="component" value="Unassembled WGS sequence"/>
</dbReference>
<evidence type="ECO:0000313" key="5">
    <source>
        <dbReference type="Proteomes" id="UP000284763"/>
    </source>
</evidence>
<organism evidence="4 5">
    <name type="scientific">Methanosalsum natronophilum</name>
    <dbReference type="NCBI Taxonomy" id="768733"/>
    <lineage>
        <taxon>Archaea</taxon>
        <taxon>Methanobacteriati</taxon>
        <taxon>Methanobacteriota</taxon>
        <taxon>Stenosarchaea group</taxon>
        <taxon>Methanomicrobia</taxon>
        <taxon>Methanosarcinales</taxon>
        <taxon>Methanosarcinaceae</taxon>
        <taxon>Methanosalsum</taxon>
    </lineage>
</organism>
<dbReference type="EMBL" id="QZAB01000051">
    <property type="protein sequence ID" value="RQD92176.1"/>
    <property type="molecule type" value="Genomic_DNA"/>
</dbReference>
<evidence type="ECO:0000313" key="4">
    <source>
        <dbReference type="EMBL" id="RQD92176.1"/>
    </source>
</evidence>
<gene>
    <name evidence="4" type="primary">tsaA</name>
    <name evidence="4" type="ORF">D5R95_00650</name>
</gene>
<comment type="similarity">
    <text evidence="2">Belongs to the tRNA methyltransferase O family.</text>
</comment>
<feature type="domain" description="TsaA-like" evidence="3">
    <location>
        <begin position="3"/>
        <end position="128"/>
    </location>
</feature>
<name>A0A3R7YJV2_9EURY</name>
<dbReference type="InterPro" id="IPR023370">
    <property type="entry name" value="TrmO-like_N"/>
</dbReference>
<reference evidence="4 5" key="1">
    <citation type="submission" date="2018-08" db="EMBL/GenBank/DDBJ databases">
        <title>The metabolism and importance of syntrophic acetate oxidation coupled to methane or sulfide production in haloalkaline environments.</title>
        <authorList>
            <person name="Timmers P.H.A."/>
            <person name="Vavourakis C.D."/>
            <person name="Sorokin D.Y."/>
            <person name="Sinninghe Damste J.S."/>
            <person name="Muyzer G."/>
            <person name="Stams A.J.M."/>
            <person name="Plugge C.M."/>
        </authorList>
    </citation>
    <scope>NUCLEOTIDE SEQUENCE [LARGE SCALE GENOMIC DNA]</scope>
    <source>
        <strain evidence="4">MSAO_Arc3</strain>
    </source>
</reference>
<dbReference type="GO" id="GO:0008168">
    <property type="term" value="F:methyltransferase activity"/>
    <property type="evidence" value="ECO:0007669"/>
    <property type="project" value="UniProtKB-KW"/>
</dbReference>
<sequence length="128" mass="14321">MDIEIIGSVHSEFQEPADPDIMRESVSTIVIKLEYEDGLYRIEESEHIQVLFYFDRSKGYDLIGKRRHGGIKGVFASRSPARPTPIGSSLVKLLSRNGTELKVQGLDALDGTPVIDIKPYAQPFDSKE</sequence>
<proteinExistence type="inferred from homology"/>
<comment type="caution">
    <text evidence="4">The sequence shown here is derived from an EMBL/GenBank/DDBJ whole genome shotgun (WGS) entry which is preliminary data.</text>
</comment>
<dbReference type="PROSITE" id="PS51668">
    <property type="entry name" value="TSAA_2"/>
    <property type="match status" value="1"/>
</dbReference>
<evidence type="ECO:0000256" key="2">
    <source>
        <dbReference type="ARBA" id="ARBA00033753"/>
    </source>
</evidence>
<dbReference type="PANTHER" id="PTHR12818">
    <property type="entry name" value="TRNA (ADENINE(37)-N6)-METHYLTRANSFERASE"/>
    <property type="match status" value="1"/>
</dbReference>
<dbReference type="InterPro" id="IPR036413">
    <property type="entry name" value="YaeB-like_sf"/>
</dbReference>
<dbReference type="GO" id="GO:0032259">
    <property type="term" value="P:methylation"/>
    <property type="evidence" value="ECO:0007669"/>
    <property type="project" value="UniProtKB-KW"/>
</dbReference>
<keyword evidence="4" id="KW-0808">Transferase</keyword>
<accession>A0A3R7YJV2</accession>
<evidence type="ECO:0000256" key="1">
    <source>
        <dbReference type="ARBA" id="ARBA00022691"/>
    </source>
</evidence>
<dbReference type="InterPro" id="IPR040372">
    <property type="entry name" value="YaeB-like"/>
</dbReference>